<organism evidence="1 2">
    <name type="scientific">Vreelandella azerica</name>
    <dbReference type="NCBI Taxonomy" id="2732867"/>
    <lineage>
        <taxon>Bacteria</taxon>
        <taxon>Pseudomonadati</taxon>
        <taxon>Pseudomonadota</taxon>
        <taxon>Gammaproteobacteria</taxon>
        <taxon>Oceanospirillales</taxon>
        <taxon>Halomonadaceae</taxon>
        <taxon>Vreelandella</taxon>
    </lineage>
</organism>
<dbReference type="EMBL" id="JABFHI010000001">
    <property type="protein sequence ID" value="NOG30550.1"/>
    <property type="molecule type" value="Genomic_DNA"/>
</dbReference>
<evidence type="ECO:0000313" key="1">
    <source>
        <dbReference type="EMBL" id="NOG30550.1"/>
    </source>
</evidence>
<evidence type="ECO:0008006" key="3">
    <source>
        <dbReference type="Google" id="ProtNLM"/>
    </source>
</evidence>
<dbReference type="Proteomes" id="UP000588806">
    <property type="component" value="Unassembled WGS sequence"/>
</dbReference>
<protein>
    <recommendedName>
        <fullName evidence="3">DUF4157 domain-containing protein</fullName>
    </recommendedName>
</protein>
<proteinExistence type="predicted"/>
<comment type="caution">
    <text evidence="1">The sequence shown here is derived from an EMBL/GenBank/DDBJ whole genome shotgun (WGS) entry which is preliminary data.</text>
</comment>
<evidence type="ECO:0000313" key="2">
    <source>
        <dbReference type="Proteomes" id="UP000588806"/>
    </source>
</evidence>
<name>A0A7Y3TVJ5_9GAMM</name>
<keyword evidence="2" id="KW-1185">Reference proteome</keyword>
<sequence length="178" mass="20200">MPVEPVTTHPTIPKAAALSAAITQWVEKTNQAFAPHRRSCRKWKAPLAGYFSERFLSQCHYVIVPEIPLPDESLLQSVGIESAFFNHVAGLTLDNTYYLLPSVADALNVHFHELIHVAQWQHLGAVGFVSRYLHEWSAHEYHEMPLERMAYALEAAFLEGCSKIDVPEYVRQRLFSNA</sequence>
<gene>
    <name evidence="1" type="ORF">HLB35_00025</name>
</gene>
<dbReference type="AlphaFoldDB" id="A0A7Y3TVJ5"/>
<reference evidence="1 2" key="2">
    <citation type="submission" date="2020-06" db="EMBL/GenBank/DDBJ databases">
        <title>Halomonas songnenensis sp. nov., a moderately halophilic bacterium isolated from saline and alkaline soils.</title>
        <authorList>
            <person name="Jiang J."/>
            <person name="Pan Y."/>
        </authorList>
    </citation>
    <scope>NUCLEOTIDE SEQUENCE [LARGE SCALE GENOMIC DNA]</scope>
    <source>
        <strain evidence="1 2">TBZ9</strain>
    </source>
</reference>
<dbReference type="RefSeq" id="WP_171701039.1">
    <property type="nucleotide sequence ID" value="NZ_JABFHI010000001.1"/>
</dbReference>
<reference evidence="1 2" key="1">
    <citation type="submission" date="2020-05" db="EMBL/GenBank/DDBJ databases">
        <authorList>
            <person name="Ruan W."/>
            <person name="Jeon C.O."/>
            <person name="Chun B.H."/>
        </authorList>
    </citation>
    <scope>NUCLEOTIDE SEQUENCE [LARGE SCALE GENOMIC DNA]</scope>
    <source>
        <strain evidence="1 2">TBZ9</strain>
    </source>
</reference>
<accession>A0A7Y3TVJ5</accession>